<evidence type="ECO:0000256" key="2">
    <source>
        <dbReference type="ARBA" id="ARBA00022475"/>
    </source>
</evidence>
<dbReference type="GO" id="GO:0050776">
    <property type="term" value="P:regulation of immune response"/>
    <property type="evidence" value="ECO:0007669"/>
    <property type="project" value="UniProtKB-ARBA"/>
</dbReference>
<evidence type="ECO:0000256" key="16">
    <source>
        <dbReference type="ARBA" id="ARBA00041781"/>
    </source>
</evidence>
<name>A0A4X1TI71_PIG</name>
<dbReference type="GO" id="GO:0005102">
    <property type="term" value="F:signaling receptor binding"/>
    <property type="evidence" value="ECO:0007669"/>
    <property type="project" value="UniProtKB-ARBA"/>
</dbReference>
<comment type="subunit">
    <text evidence="18">Predominantly monomer of isoform CD22-beta. Also found as heterodimer of isoform CD22-beta and a shorter isoform. Interacts with PTPN6/SHP-1, LYN, SYK, PIK3R1/PIK3R2 and PLCG1 upon phosphorylation. Interacts with GRB2, INPP5D and SHC1 upon phosphorylation. May form a complex with INPP5D/SHIP, GRB2 and SHC1.</text>
</comment>
<keyword evidence="3" id="KW-0597">Phosphoprotein</keyword>
<dbReference type="GO" id="GO:0007155">
    <property type="term" value="P:cell adhesion"/>
    <property type="evidence" value="ECO:0007669"/>
    <property type="project" value="UniProtKB-KW"/>
</dbReference>
<dbReference type="Ensembl" id="ENSSSCT00070019730.1">
    <property type="protein sequence ID" value="ENSSSCP00070016403.1"/>
    <property type="gene ID" value="ENSSSCG00070010117.1"/>
</dbReference>
<dbReference type="InterPro" id="IPR056386">
    <property type="entry name" value="Ig_CD22"/>
</dbReference>
<proteinExistence type="inferred from homology"/>
<dbReference type="SMART" id="SM00409">
    <property type="entry name" value="IG"/>
    <property type="match status" value="6"/>
</dbReference>
<dbReference type="Proteomes" id="UP000694728">
    <property type="component" value="Unplaced"/>
</dbReference>
<dbReference type="InterPro" id="IPR013162">
    <property type="entry name" value="CD80_C2-set"/>
</dbReference>
<keyword evidence="8" id="KW-0130">Cell adhesion</keyword>
<feature type="region of interest" description="Disordered" evidence="19">
    <location>
        <begin position="62"/>
        <end position="104"/>
    </location>
</feature>
<dbReference type="PANTHER" id="PTHR46958:SF1">
    <property type="entry name" value="B-CELL RECEPTOR CD22"/>
    <property type="match status" value="1"/>
</dbReference>
<feature type="domain" description="Ig-like" evidence="21">
    <location>
        <begin position="438"/>
        <end position="521"/>
    </location>
</feature>
<keyword evidence="6" id="KW-0430">Lectin</keyword>
<feature type="domain" description="Ig-like" evidence="21">
    <location>
        <begin position="612"/>
        <end position="688"/>
    </location>
</feature>
<dbReference type="SMART" id="SM00408">
    <property type="entry name" value="IGc2"/>
    <property type="match status" value="4"/>
</dbReference>
<evidence type="ECO:0000256" key="6">
    <source>
        <dbReference type="ARBA" id="ARBA00022734"/>
    </source>
</evidence>
<evidence type="ECO:0000256" key="12">
    <source>
        <dbReference type="ARBA" id="ARBA00023180"/>
    </source>
</evidence>
<evidence type="ECO:0000256" key="5">
    <source>
        <dbReference type="ARBA" id="ARBA00022729"/>
    </source>
</evidence>
<dbReference type="Pfam" id="PF13895">
    <property type="entry name" value="Ig_2"/>
    <property type="match status" value="1"/>
</dbReference>
<dbReference type="Proteomes" id="UP000314985">
    <property type="component" value="Chromosome 6"/>
</dbReference>
<reference evidence="22 23" key="1">
    <citation type="submission" date="2017-08" db="EMBL/GenBank/DDBJ databases">
        <title>USMARCv1.0.</title>
        <authorList>
            <person name="Hannum G.I."/>
            <person name="Koren S."/>
            <person name="Schroeder S.G."/>
            <person name="Chin S.C."/>
            <person name="Nonneman D.J."/>
            <person name="Becker S.A."/>
            <person name="Rosen B.D."/>
            <person name="Bickhart D.M."/>
            <person name="Putnam N.H."/>
            <person name="Green R.E."/>
            <person name="Tuggle C.K."/>
            <person name="Liu H."/>
            <person name="Rohrer G.A."/>
            <person name="Warr A."/>
            <person name="Hall R."/>
            <person name="Kim K."/>
            <person name="Hume D.A."/>
            <person name="Talbot R."/>
            <person name="Chow W."/>
            <person name="Howe K."/>
            <person name="Schwartz A.S."/>
            <person name="Watson M."/>
            <person name="Archibald A.L."/>
            <person name="Phillippy A.M."/>
            <person name="Smith T.P.L."/>
        </authorList>
    </citation>
    <scope>NUCLEOTIDE SEQUENCE [LARGE SCALE GENOMIC DNA]</scope>
</reference>
<comment type="subcellular location">
    <subcellularLocation>
        <location evidence="1">Cell membrane</location>
        <topology evidence="1">Single-pass type I membrane protein</topology>
    </subcellularLocation>
</comment>
<feature type="domain" description="Ig-like" evidence="21">
    <location>
        <begin position="526"/>
        <end position="563"/>
    </location>
</feature>
<dbReference type="InterPro" id="IPR036179">
    <property type="entry name" value="Ig-like_dom_sf"/>
</dbReference>
<dbReference type="Ensembl" id="ENSSSCT00045057663.1">
    <property type="protein sequence ID" value="ENSSSCP00045040332.1"/>
    <property type="gene ID" value="ENSSSCG00045033113.1"/>
</dbReference>
<dbReference type="InterPro" id="IPR007110">
    <property type="entry name" value="Ig-like_dom"/>
</dbReference>
<evidence type="ECO:0000256" key="19">
    <source>
        <dbReference type="SAM" id="MobiDB-lite"/>
    </source>
</evidence>
<evidence type="ECO:0000256" key="4">
    <source>
        <dbReference type="ARBA" id="ARBA00022692"/>
    </source>
</evidence>
<keyword evidence="13" id="KW-0393">Immunoglobulin domain</keyword>
<evidence type="ECO:0000256" key="20">
    <source>
        <dbReference type="SAM" id="Phobius"/>
    </source>
</evidence>
<evidence type="ECO:0000256" key="9">
    <source>
        <dbReference type="ARBA" id="ARBA00022989"/>
    </source>
</evidence>
<feature type="region of interest" description="Disordered" evidence="19">
    <location>
        <begin position="877"/>
        <end position="901"/>
    </location>
</feature>
<dbReference type="InterPro" id="IPR003598">
    <property type="entry name" value="Ig_sub2"/>
</dbReference>
<feature type="domain" description="Ig-like" evidence="21">
    <location>
        <begin position="253"/>
        <end position="337"/>
    </location>
</feature>
<keyword evidence="10 20" id="KW-0472">Membrane</keyword>
<reference evidence="22" key="2">
    <citation type="submission" date="2025-05" db="UniProtKB">
        <authorList>
            <consortium name="Ensembl"/>
        </authorList>
    </citation>
    <scope>IDENTIFICATION</scope>
</reference>
<keyword evidence="11" id="KW-1015">Disulfide bond</keyword>
<dbReference type="Gene3D" id="2.60.40.10">
    <property type="entry name" value="Immunoglobulins"/>
    <property type="match status" value="6"/>
</dbReference>
<feature type="domain" description="Ig-like" evidence="21">
    <location>
        <begin position="699"/>
        <end position="782"/>
    </location>
</feature>
<dbReference type="GO" id="GO:0009968">
    <property type="term" value="P:negative regulation of signal transduction"/>
    <property type="evidence" value="ECO:0007669"/>
    <property type="project" value="UniProtKB-ARBA"/>
</dbReference>
<keyword evidence="9 20" id="KW-1133">Transmembrane helix</keyword>
<keyword evidence="5" id="KW-0732">Signal</keyword>
<evidence type="ECO:0000256" key="18">
    <source>
        <dbReference type="ARBA" id="ARBA00046458"/>
    </source>
</evidence>
<evidence type="ECO:0000259" key="21">
    <source>
        <dbReference type="PROSITE" id="PS50835"/>
    </source>
</evidence>
<dbReference type="GO" id="GO:0002683">
    <property type="term" value="P:negative regulation of immune system process"/>
    <property type="evidence" value="ECO:0007669"/>
    <property type="project" value="UniProtKB-ARBA"/>
</dbReference>
<gene>
    <name evidence="22" type="primary">CD22</name>
</gene>
<feature type="compositionally biased region" description="Basic and acidic residues" evidence="19">
    <location>
        <begin position="81"/>
        <end position="94"/>
    </location>
</feature>
<dbReference type="PROSITE" id="PS50835">
    <property type="entry name" value="IG_LIKE"/>
    <property type="match status" value="6"/>
</dbReference>
<comment type="function">
    <text evidence="17">Most highly expressed siglec (sialic acid-binding immunoglobulin-like lectin) on B-cells that plays a role in various aspects of B-cell biology including differentiation, antigen presentation, and trafficking to bone marrow. Binds to alpha 2,6-linked sialic acid residues of surface molecules such as CD22 itself, CD45 and IgM in a cis configuration. Can also bind to ligands on other cells as an adhesion molecule in a trans configuration. Acts as an inhibitory coreceptor on the surface of B-cells and inhibits B-cell receptor induced signaling, characterized by inhibition of the calcium mobilization and cellular activation. Mechanistically, the immunoreceptor tyrosine-based inhibitory motif domain is phosphorylated by the Src kinase LYN, which in turn leads to the recruitment of the protein tyrosine phosphatase 1/PTPN6, leading to the negative regulation of BCR signaling. If this negative signaling from is of sufficient strength, apoptosis of the B-cell can be induced.</text>
</comment>
<dbReference type="FunFam" id="2.60.40.10:FF:002011">
    <property type="entry name" value="B-cell receptor CD22"/>
    <property type="match status" value="1"/>
</dbReference>
<evidence type="ECO:0000256" key="7">
    <source>
        <dbReference type="ARBA" id="ARBA00022737"/>
    </source>
</evidence>
<dbReference type="CDD" id="cd00096">
    <property type="entry name" value="Ig"/>
    <property type="match status" value="1"/>
</dbReference>
<evidence type="ECO:0000256" key="11">
    <source>
        <dbReference type="ARBA" id="ARBA00023157"/>
    </source>
</evidence>
<dbReference type="Pfam" id="PF08205">
    <property type="entry name" value="C2-set_2"/>
    <property type="match status" value="1"/>
</dbReference>
<evidence type="ECO:0000256" key="15">
    <source>
        <dbReference type="ARBA" id="ARBA00040106"/>
    </source>
</evidence>
<evidence type="ECO:0000313" key="22">
    <source>
        <dbReference type="Ensembl" id="ENSSSCP00070016403.1"/>
    </source>
</evidence>
<dbReference type="AlphaFoldDB" id="A0A4X1TI71"/>
<dbReference type="Pfam" id="PF24518">
    <property type="entry name" value="Ig_CD22"/>
    <property type="match status" value="1"/>
</dbReference>
<keyword evidence="2" id="KW-1003">Cell membrane</keyword>
<dbReference type="Pfam" id="PF13927">
    <property type="entry name" value="Ig_3"/>
    <property type="match status" value="3"/>
</dbReference>
<feature type="compositionally biased region" description="Basic and acidic residues" evidence="19">
    <location>
        <begin position="62"/>
        <end position="73"/>
    </location>
</feature>
<dbReference type="InterPro" id="IPR003599">
    <property type="entry name" value="Ig_sub"/>
</dbReference>
<protein>
    <recommendedName>
        <fullName evidence="15">B-cell receptor CD22</fullName>
    </recommendedName>
    <alternativeName>
        <fullName evidence="16">Sialic acid-binding Ig-like lectin 2</fullName>
    </alternativeName>
</protein>
<evidence type="ECO:0000313" key="23">
    <source>
        <dbReference type="Proteomes" id="UP000314985"/>
    </source>
</evidence>
<organism evidence="22 23">
    <name type="scientific">Sus scrofa</name>
    <name type="common">Pig</name>
    <dbReference type="NCBI Taxonomy" id="9823"/>
    <lineage>
        <taxon>Eukaryota</taxon>
        <taxon>Metazoa</taxon>
        <taxon>Chordata</taxon>
        <taxon>Craniata</taxon>
        <taxon>Vertebrata</taxon>
        <taxon>Euteleostomi</taxon>
        <taxon>Mammalia</taxon>
        <taxon>Eutheria</taxon>
        <taxon>Laurasiatheria</taxon>
        <taxon>Artiodactyla</taxon>
        <taxon>Suina</taxon>
        <taxon>Suidae</taxon>
        <taxon>Sus</taxon>
    </lineage>
</organism>
<keyword evidence="7" id="KW-0677">Repeat</keyword>
<dbReference type="PANTHER" id="PTHR46958">
    <property type="entry name" value="B-CELL RECEPTOR CD22"/>
    <property type="match status" value="1"/>
</dbReference>
<dbReference type="GO" id="GO:0005886">
    <property type="term" value="C:plasma membrane"/>
    <property type="evidence" value="ECO:0007669"/>
    <property type="project" value="UniProtKB-SubCell"/>
</dbReference>
<evidence type="ECO:0000256" key="8">
    <source>
        <dbReference type="ARBA" id="ARBA00022889"/>
    </source>
</evidence>
<comment type="similarity">
    <text evidence="14">Belongs to the immunoglobulin superfamily. SIGLEC (sialic acid binding Ig-like lectin) family.</text>
</comment>
<dbReference type="InterPro" id="IPR013783">
    <property type="entry name" value="Ig-like_fold"/>
</dbReference>
<evidence type="ECO:0000256" key="17">
    <source>
        <dbReference type="ARBA" id="ARBA00045430"/>
    </source>
</evidence>
<dbReference type="GO" id="GO:0030246">
    <property type="term" value="F:carbohydrate binding"/>
    <property type="evidence" value="ECO:0007669"/>
    <property type="project" value="UniProtKB-KW"/>
</dbReference>
<evidence type="ECO:0000256" key="3">
    <source>
        <dbReference type="ARBA" id="ARBA00022553"/>
    </source>
</evidence>
<evidence type="ECO:0000256" key="14">
    <source>
        <dbReference type="ARBA" id="ARBA00038361"/>
    </source>
</evidence>
<feature type="domain" description="Ig-like" evidence="21">
    <location>
        <begin position="349"/>
        <end position="433"/>
    </location>
</feature>
<evidence type="ECO:0000256" key="10">
    <source>
        <dbReference type="ARBA" id="ARBA00023136"/>
    </source>
</evidence>
<sequence length="955" mass="107804">MVTFTECSFHDKELHMLLNHPDKYPEVELLPQRGWGCGHEERDSVTGDFSVLPLSLLEAARVPEEGRHEETGKRGRSSVGEQEKPSGRCKRPDGSKTNSSRPRILPRHSTMHLLGLSLLLLEYLAFADSASWTVNHPKTLYAWNGTCIWIPCSYKIPGTGHTLENLTVYHNFEYDKRTRDYTGTVLYKNQKAKEFPSRQERVQFLGNDRNNCTLLISPVNVNDTGKLGLRMTSVDNNKWLEAISLNVSERAPPPLIQLPSEIQELQEVTASCFLNFSCSGYKIHLQWSLEGHANTLTFLNVESVSTESRLTFRAQWIHHGKNLTCQLWDPTQQQVLSEETVGLDVKHTPKLEVQVSPREATIREGESVTMTCQVISSHPEYWHVWWLKDGTLLSRERTFSLTLPRVTRQMSGKYQCQAQNAIGSGISEGVDLKVHYAPESSRVQIFPSPAKEGDKVQLICLSQANPLPTNYTWYYNGLEVPGRTNENFEIPKVLIRHAGRYSCLAENSLGPGRVGEEAELVVQYPPQEVITVIQNSAPIREGDSVSLYCTYNSSNPRVTHYSWNIVGFRDHLQPAWLMIQKVAWNAGPVQCSACNKWCSWSPSVNLDVHYAPKDVRVLISPPTEIHSGYRVLLQCDFSSSRPTDVHFFWKKNGIPLKEGRDLRFEAITPEDAGSYHCLVNNSIGQTTSQAWELRVLYAPRGLHVSISPKDGVVEGKTAVLSCEGDANPPIFQYTWFDWNNQDIHHYHQTLKLDPVTVQHSGAYWCQGVNQLGRNHSPPSTLTVHYSAATISRRAAMGVGFFLAILLLAIWGVKLRQTWKRIRSQQGFQENSNGQSFFVRNIKARRTPQAEGPHSLGCYNPVMEDTISYATLHFPLSETNAQRPGGARNPEARGLSPNRDDTVTYSVVQRRQVGDYENVTPEVLEDEGIHYSELIHFGVGERPVTPEGVDYVTLKH</sequence>
<evidence type="ECO:0000256" key="1">
    <source>
        <dbReference type="ARBA" id="ARBA00004251"/>
    </source>
</evidence>
<feature type="transmembrane region" description="Helical" evidence="20">
    <location>
        <begin position="794"/>
        <end position="812"/>
    </location>
</feature>
<keyword evidence="12" id="KW-0325">Glycoprotein</keyword>
<accession>A0A4X1TI71</accession>
<evidence type="ECO:0000256" key="13">
    <source>
        <dbReference type="ARBA" id="ARBA00023319"/>
    </source>
</evidence>
<dbReference type="SUPFAM" id="SSF48726">
    <property type="entry name" value="Immunoglobulin"/>
    <property type="match status" value="7"/>
</dbReference>
<keyword evidence="4 20" id="KW-0812">Transmembrane</keyword>